<dbReference type="InterPro" id="IPR036866">
    <property type="entry name" value="RibonucZ/Hydroxyglut_hydro"/>
</dbReference>
<gene>
    <name evidence="1" type="ORF">JL193_04705</name>
</gene>
<dbReference type="InterPro" id="IPR052159">
    <property type="entry name" value="Competence_DNA_uptake"/>
</dbReference>
<dbReference type="SUPFAM" id="SSF56281">
    <property type="entry name" value="Metallo-hydrolase/oxidoreductase"/>
    <property type="match status" value="1"/>
</dbReference>
<organism evidence="1 2">
    <name type="scientific">Polaribacter batillariae</name>
    <dbReference type="NCBI Taxonomy" id="2808900"/>
    <lineage>
        <taxon>Bacteria</taxon>
        <taxon>Pseudomonadati</taxon>
        <taxon>Bacteroidota</taxon>
        <taxon>Flavobacteriia</taxon>
        <taxon>Flavobacteriales</taxon>
        <taxon>Flavobacteriaceae</taxon>
    </lineage>
</organism>
<name>A0ABX7SXZ8_9FLAO</name>
<accession>A0ABX7SXZ8</accession>
<evidence type="ECO:0000313" key="1">
    <source>
        <dbReference type="EMBL" id="QTD38584.1"/>
    </source>
</evidence>
<proteinExistence type="predicted"/>
<dbReference type="PANTHER" id="PTHR30619">
    <property type="entry name" value="DNA INTERNALIZATION/COMPETENCE PROTEIN COMEC/REC2"/>
    <property type="match status" value="1"/>
</dbReference>
<evidence type="ECO:0000313" key="2">
    <source>
        <dbReference type="Proteomes" id="UP000663935"/>
    </source>
</evidence>
<protein>
    <submittedName>
        <fullName evidence="1">MBL fold metallo-hydrolase</fullName>
    </submittedName>
</protein>
<keyword evidence="2" id="KW-1185">Reference proteome</keyword>
<dbReference type="EMBL" id="CP071795">
    <property type="protein sequence ID" value="QTD38584.1"/>
    <property type="molecule type" value="Genomic_DNA"/>
</dbReference>
<dbReference type="Gene3D" id="3.60.15.10">
    <property type="entry name" value="Ribonuclease Z/Hydroxyacylglutathione hydrolase-like"/>
    <property type="match status" value="1"/>
</dbReference>
<reference evidence="1 2" key="1">
    <citation type="submission" date="2021-03" db="EMBL/GenBank/DDBJ databases">
        <title>Complete genome of Polaribacter_sp.G4M1.</title>
        <authorList>
            <person name="Jeong S.W."/>
            <person name="Bae J.W."/>
        </authorList>
    </citation>
    <scope>NUCLEOTIDE SEQUENCE [LARGE SCALE GENOMIC DNA]</scope>
    <source>
        <strain evidence="1 2">G4M1</strain>
    </source>
</reference>
<dbReference type="RefSeq" id="WP_207972712.1">
    <property type="nucleotide sequence ID" value="NZ_CP071795.1"/>
</dbReference>
<dbReference type="PANTHER" id="PTHR30619:SF1">
    <property type="entry name" value="RECOMBINATION PROTEIN 2"/>
    <property type="match status" value="1"/>
</dbReference>
<sequence length="414" mass="47619">MRKLKAIISFIIISSFVLFFISCENNRVNNKTSLEWEEGFLDIHFIHSGGGNVSFMIFPDGTSLLFDAGDAKQRKKHPYYPPFDNKNISTGERIANYINYFLDKDTLDYALISHFHSDHYGEVTRNTPIAKNGAYKLTGITAVGDIIPIKKLIDRAYPEYNYPLDLLKPNGKVNLSMDNYLKFLLYQKENAGLKVEQLFPGTNKQIILRHQPLKFKNFEVRNIKVNNLIWAGKNNEISKYTFTPPLVNNKGYYNENPLSLALKISYGKFDYYVGGDLPGINDYPDYDIETSIGKILGEVDVLTLDHHGHKDATNAYFLKKLKPQVIAHQSLHDPHFSKKVQNNLQDSKADVFSPFVGEEIKKQFGRQIKKVYKSTKGHFFIRVYPNGDSFEIFVLDHNKNTYKLKEKFGPYKSK</sequence>
<dbReference type="PROSITE" id="PS51257">
    <property type="entry name" value="PROKAR_LIPOPROTEIN"/>
    <property type="match status" value="1"/>
</dbReference>
<dbReference type="Proteomes" id="UP000663935">
    <property type="component" value="Chromosome"/>
</dbReference>